<dbReference type="OrthoDB" id="498392at2759"/>
<dbReference type="PANTHER" id="PTHR31906">
    <property type="entry name" value="PLASTID-LIPID-ASSOCIATED PROTEIN 4, CHLOROPLASTIC-RELATED"/>
    <property type="match status" value="1"/>
</dbReference>
<evidence type="ECO:0000259" key="4">
    <source>
        <dbReference type="Pfam" id="PF04755"/>
    </source>
</evidence>
<evidence type="ECO:0000313" key="5">
    <source>
        <dbReference type="EMBL" id="KAF9610386.1"/>
    </source>
</evidence>
<dbReference type="Proteomes" id="UP000631114">
    <property type="component" value="Unassembled WGS sequence"/>
</dbReference>
<dbReference type="Pfam" id="PF04755">
    <property type="entry name" value="PAP_fibrillin"/>
    <property type="match status" value="1"/>
</dbReference>
<comment type="subcellular location">
    <subcellularLocation>
        <location evidence="1">Plastid</location>
    </subcellularLocation>
</comment>
<evidence type="ECO:0000256" key="3">
    <source>
        <dbReference type="ARBA" id="ARBA00022946"/>
    </source>
</evidence>
<gene>
    <name evidence="5" type="ORF">IFM89_022297</name>
</gene>
<feature type="domain" description="Plastid lipid-associated protein/fibrillin conserved" evidence="4">
    <location>
        <begin position="93"/>
        <end position="203"/>
    </location>
</feature>
<reference evidence="5 6" key="1">
    <citation type="submission" date="2020-10" db="EMBL/GenBank/DDBJ databases">
        <title>The Coptis chinensis genome and diversification of protoberbering-type alkaloids.</title>
        <authorList>
            <person name="Wang B."/>
            <person name="Shu S."/>
            <person name="Song C."/>
            <person name="Liu Y."/>
        </authorList>
    </citation>
    <scope>NUCLEOTIDE SEQUENCE [LARGE SCALE GENOMIC DNA]</scope>
    <source>
        <strain evidence="5">HL-2020</strain>
        <tissue evidence="5">Leaf</tissue>
    </source>
</reference>
<sequence length="208" mass="22967">MACISLFNPYPCKKTLSVKPPTGHLSSKKLVSTVQCTQIMLSNSKSLMRGKILARTMFQIHATGYGDELSRHEGESGEALEEEQKEVSEVDILKKELMKSFYGTDRGSRTSSETRADITELTAQLEAKNPTPSLAEDLTPLNGKWNLLYTSFPPLLPLLLEGIPSLLKVEEFSETIDSDNSKLQLSLQFAGPLASTSEFPTHHLKPKA</sequence>
<organism evidence="5 6">
    <name type="scientific">Coptis chinensis</name>
    <dbReference type="NCBI Taxonomy" id="261450"/>
    <lineage>
        <taxon>Eukaryota</taxon>
        <taxon>Viridiplantae</taxon>
        <taxon>Streptophyta</taxon>
        <taxon>Embryophyta</taxon>
        <taxon>Tracheophyta</taxon>
        <taxon>Spermatophyta</taxon>
        <taxon>Magnoliopsida</taxon>
        <taxon>Ranunculales</taxon>
        <taxon>Ranunculaceae</taxon>
        <taxon>Coptidoideae</taxon>
        <taxon>Coptis</taxon>
    </lineage>
</organism>
<dbReference type="InterPro" id="IPR039633">
    <property type="entry name" value="PAP"/>
</dbReference>
<accession>A0A835I4C7</accession>
<keyword evidence="6" id="KW-1185">Reference proteome</keyword>
<dbReference type="EMBL" id="JADFTS010000004">
    <property type="protein sequence ID" value="KAF9610386.1"/>
    <property type="molecule type" value="Genomic_DNA"/>
</dbReference>
<keyword evidence="2" id="KW-0934">Plastid</keyword>
<evidence type="ECO:0000313" key="6">
    <source>
        <dbReference type="Proteomes" id="UP000631114"/>
    </source>
</evidence>
<evidence type="ECO:0000256" key="1">
    <source>
        <dbReference type="ARBA" id="ARBA00004474"/>
    </source>
</evidence>
<protein>
    <recommendedName>
        <fullName evidence="4">Plastid lipid-associated protein/fibrillin conserved domain-containing protein</fullName>
    </recommendedName>
</protein>
<name>A0A835I4C7_9MAGN</name>
<comment type="caution">
    <text evidence="5">The sequence shown here is derived from an EMBL/GenBank/DDBJ whole genome shotgun (WGS) entry which is preliminary data.</text>
</comment>
<dbReference type="AlphaFoldDB" id="A0A835I4C7"/>
<dbReference type="InterPro" id="IPR006843">
    <property type="entry name" value="PAP/fibrillin_dom"/>
</dbReference>
<dbReference type="GO" id="GO:0009536">
    <property type="term" value="C:plastid"/>
    <property type="evidence" value="ECO:0007669"/>
    <property type="project" value="UniProtKB-SubCell"/>
</dbReference>
<keyword evidence="3" id="KW-0809">Transit peptide</keyword>
<proteinExistence type="predicted"/>
<evidence type="ECO:0000256" key="2">
    <source>
        <dbReference type="ARBA" id="ARBA00022640"/>
    </source>
</evidence>